<dbReference type="RefSeq" id="WP_227563129.1">
    <property type="nucleotide sequence ID" value="NZ_CP101989.1"/>
</dbReference>
<name>A0ABY5K0N9_9CELL</name>
<dbReference type="InterPro" id="IPR009200">
    <property type="entry name" value="DUF1269_membrane"/>
</dbReference>
<keyword evidence="1" id="KW-0472">Membrane</keyword>
<evidence type="ECO:0000313" key="2">
    <source>
        <dbReference type="EMBL" id="UUI63585.1"/>
    </source>
</evidence>
<proteinExistence type="predicted"/>
<feature type="transmembrane region" description="Helical" evidence="1">
    <location>
        <begin position="65"/>
        <end position="92"/>
    </location>
</feature>
<reference evidence="2 3" key="1">
    <citation type="submission" date="2022-07" db="EMBL/GenBank/DDBJ databases">
        <title>Novel species in genus cellulomonas.</title>
        <authorList>
            <person name="Ye L."/>
        </authorList>
    </citation>
    <scope>NUCLEOTIDE SEQUENCE [LARGE SCALE GENOMIC DNA]</scope>
    <source>
        <strain evidence="3">zg-Y908</strain>
    </source>
</reference>
<keyword evidence="1" id="KW-0812">Transmembrane</keyword>
<accession>A0ABY5K0N9</accession>
<evidence type="ECO:0000256" key="1">
    <source>
        <dbReference type="SAM" id="Phobius"/>
    </source>
</evidence>
<dbReference type="EMBL" id="CP101989">
    <property type="protein sequence ID" value="UUI63585.1"/>
    <property type="molecule type" value="Genomic_DNA"/>
</dbReference>
<dbReference type="Proteomes" id="UP001317322">
    <property type="component" value="Chromosome"/>
</dbReference>
<protein>
    <submittedName>
        <fullName evidence="2">DUF1269 domain-containing protein</fullName>
    </submittedName>
</protein>
<keyword evidence="3" id="KW-1185">Reference proteome</keyword>
<sequence length="160" mass="16961">MTTFTVWKFDDPERAQDAARILADAEGEGLVHVVDRAVLSWPTGASRPTMHHARNDEWRGTAWGALWGLIVGGLFFLPVLGAAAGAAIGAIARAVAAVGITKEQLETVGREVTPGTSALFAVTEDADLDRLGERFHGLHSTLVSTNLTPAESAQLIETFG</sequence>
<keyword evidence="1" id="KW-1133">Transmembrane helix</keyword>
<organism evidence="2 3">
    <name type="scientific">Cellulomonas wangsupingiae</name>
    <dbReference type="NCBI Taxonomy" id="2968085"/>
    <lineage>
        <taxon>Bacteria</taxon>
        <taxon>Bacillati</taxon>
        <taxon>Actinomycetota</taxon>
        <taxon>Actinomycetes</taxon>
        <taxon>Micrococcales</taxon>
        <taxon>Cellulomonadaceae</taxon>
        <taxon>Cellulomonas</taxon>
    </lineage>
</organism>
<gene>
    <name evidence="2" type="ORF">NP075_10500</name>
</gene>
<dbReference type="Pfam" id="PF06897">
    <property type="entry name" value="DUF1269"/>
    <property type="match status" value="1"/>
</dbReference>
<evidence type="ECO:0000313" key="3">
    <source>
        <dbReference type="Proteomes" id="UP001317322"/>
    </source>
</evidence>